<sequence>MHSPFRILSTTNGSFLHSAKRYTSKWVIKASCVRAYEVSGSSNKLNISSLDCVLEDKEKFKFIYFVTDIIGVVVDSGNVVTQGNSKLLELQIMDK</sequence>
<reference evidence="1 2" key="1">
    <citation type="submission" date="2024-06" db="EMBL/GenBank/DDBJ databases">
        <title>A chromosome level genome sequence of Diviner's sage (Salvia divinorum).</title>
        <authorList>
            <person name="Ford S.A."/>
            <person name="Ro D.-K."/>
            <person name="Ness R.W."/>
            <person name="Phillips M.A."/>
        </authorList>
    </citation>
    <scope>NUCLEOTIDE SEQUENCE [LARGE SCALE GENOMIC DNA]</scope>
    <source>
        <strain evidence="1">SAF-2024a</strain>
        <tissue evidence="1">Leaf</tissue>
    </source>
</reference>
<organism evidence="1 2">
    <name type="scientific">Salvia divinorum</name>
    <name type="common">Maria pastora</name>
    <name type="synonym">Diviner's sage</name>
    <dbReference type="NCBI Taxonomy" id="28513"/>
    <lineage>
        <taxon>Eukaryota</taxon>
        <taxon>Viridiplantae</taxon>
        <taxon>Streptophyta</taxon>
        <taxon>Embryophyta</taxon>
        <taxon>Tracheophyta</taxon>
        <taxon>Spermatophyta</taxon>
        <taxon>Magnoliopsida</taxon>
        <taxon>eudicotyledons</taxon>
        <taxon>Gunneridae</taxon>
        <taxon>Pentapetalae</taxon>
        <taxon>asterids</taxon>
        <taxon>lamiids</taxon>
        <taxon>Lamiales</taxon>
        <taxon>Lamiaceae</taxon>
        <taxon>Nepetoideae</taxon>
        <taxon>Mentheae</taxon>
        <taxon>Salviinae</taxon>
        <taxon>Salvia</taxon>
        <taxon>Salvia subgen. Calosphace</taxon>
    </lineage>
</organism>
<dbReference type="AlphaFoldDB" id="A0ABD1GPW2"/>
<comment type="caution">
    <text evidence="1">The sequence shown here is derived from an EMBL/GenBank/DDBJ whole genome shotgun (WGS) entry which is preliminary data.</text>
</comment>
<evidence type="ECO:0000313" key="2">
    <source>
        <dbReference type="Proteomes" id="UP001567538"/>
    </source>
</evidence>
<protein>
    <submittedName>
        <fullName evidence="1">Uncharacterized protein</fullName>
    </submittedName>
</protein>
<proteinExistence type="predicted"/>
<accession>A0ABD1GPW2</accession>
<keyword evidence="2" id="KW-1185">Reference proteome</keyword>
<dbReference type="EMBL" id="JBEAFC010000008">
    <property type="protein sequence ID" value="KAL1546162.1"/>
    <property type="molecule type" value="Genomic_DNA"/>
</dbReference>
<dbReference type="Proteomes" id="UP001567538">
    <property type="component" value="Unassembled WGS sequence"/>
</dbReference>
<evidence type="ECO:0000313" key="1">
    <source>
        <dbReference type="EMBL" id="KAL1546162.1"/>
    </source>
</evidence>
<name>A0ABD1GPW2_SALDI</name>
<gene>
    <name evidence="1" type="ORF">AAHA92_22803</name>
</gene>